<gene>
    <name evidence="4" type="ORF">TrLO_g7503</name>
</gene>
<protein>
    <recommendedName>
        <fullName evidence="3">Prokaryotic-type class I peptide chain release factors domain-containing protein</fullName>
    </recommendedName>
</protein>
<dbReference type="EMBL" id="BRXW01000632">
    <property type="protein sequence ID" value="GMH70982.1"/>
    <property type="molecule type" value="Genomic_DNA"/>
</dbReference>
<dbReference type="AlphaFoldDB" id="A0A9W7E9M1"/>
<dbReference type="PROSITE" id="PS00745">
    <property type="entry name" value="RF_PROK_I"/>
    <property type="match status" value="1"/>
</dbReference>
<dbReference type="OrthoDB" id="2019491at2759"/>
<evidence type="ECO:0000256" key="2">
    <source>
        <dbReference type="SAM" id="MobiDB-lite"/>
    </source>
</evidence>
<accession>A0A9W7E9M1</accession>
<dbReference type="SUPFAM" id="SSF75620">
    <property type="entry name" value="Release factor"/>
    <property type="match status" value="1"/>
</dbReference>
<dbReference type="PANTHER" id="PTHR43116">
    <property type="entry name" value="PEPTIDE CHAIN RELEASE FACTOR 2"/>
    <property type="match status" value="1"/>
</dbReference>
<dbReference type="GO" id="GO:0005737">
    <property type="term" value="C:cytoplasm"/>
    <property type="evidence" value="ECO:0007669"/>
    <property type="project" value="UniProtKB-ARBA"/>
</dbReference>
<dbReference type="InterPro" id="IPR005139">
    <property type="entry name" value="PCRF"/>
</dbReference>
<dbReference type="Pfam" id="PF00472">
    <property type="entry name" value="RF-1"/>
    <property type="match status" value="1"/>
</dbReference>
<dbReference type="PANTHER" id="PTHR43116:SF3">
    <property type="entry name" value="CLASS I PEPTIDE CHAIN RELEASE FACTOR"/>
    <property type="match status" value="1"/>
</dbReference>
<dbReference type="InterPro" id="IPR045853">
    <property type="entry name" value="Pep_chain_release_fac_I_sf"/>
</dbReference>
<evidence type="ECO:0000313" key="4">
    <source>
        <dbReference type="EMBL" id="GMH70982.1"/>
    </source>
</evidence>
<evidence type="ECO:0000256" key="1">
    <source>
        <dbReference type="ARBA" id="ARBA00010835"/>
    </source>
</evidence>
<dbReference type="InterPro" id="IPR000352">
    <property type="entry name" value="Pep_chain_release_fac_I"/>
</dbReference>
<dbReference type="Gene3D" id="3.30.160.20">
    <property type="match status" value="1"/>
</dbReference>
<sequence length="434" mass="48255">MFTLLCRTNSFSATTTRRVVSTRLHSSSTPPHTPQSISSSLDNLTSDMCKILDKINQTPSQTPNNNPETIKQHLKKLKIKEKSYSSEMISEQEQNRVPSLTLASKFNKAQTLRSQIEDFIAVIDDCAVALEMIDDPTTSEEETSLLLLESYQRLTQTQQTTKELKLVSLFDGKYDSTSTVRISISAGAGGTEACDWVQMLERMYSMWINKNGWRQSQIERVDGGEVGYKSVEFTVSACEEDYLYGKMRCEKGAHRLVRISPFNSQGKRMTTFAAVDVTPVLDLGEATNLEALEGVEKDCEITTMRSGGAGGQNVNKVESGVRVVHKPSGIGVKVTQERSQALNKKIAIDMVKSKILTVMEEARIAEVKKINGDIVEGVWGAQIRNYVLHPDKRIKDLRSGWESTDAGGILDGDLDEVVESVVVARSRELEEEED</sequence>
<evidence type="ECO:0000259" key="3">
    <source>
        <dbReference type="PROSITE" id="PS00745"/>
    </source>
</evidence>
<keyword evidence="5" id="KW-1185">Reference proteome</keyword>
<dbReference type="GO" id="GO:0003747">
    <property type="term" value="F:translation release factor activity"/>
    <property type="evidence" value="ECO:0007669"/>
    <property type="project" value="InterPro"/>
</dbReference>
<feature type="domain" description="Prokaryotic-type class I peptide chain release factors" evidence="3">
    <location>
        <begin position="305"/>
        <end position="321"/>
    </location>
</feature>
<dbReference type="SMART" id="SM00937">
    <property type="entry name" value="PCRF"/>
    <property type="match status" value="1"/>
</dbReference>
<reference evidence="5" key="1">
    <citation type="journal article" date="2023" name="Commun. Biol.">
        <title>Genome analysis of Parmales, the sister group of diatoms, reveals the evolutionary specialization of diatoms from phago-mixotrophs to photoautotrophs.</title>
        <authorList>
            <person name="Ban H."/>
            <person name="Sato S."/>
            <person name="Yoshikawa S."/>
            <person name="Yamada K."/>
            <person name="Nakamura Y."/>
            <person name="Ichinomiya M."/>
            <person name="Sato N."/>
            <person name="Blanc-Mathieu R."/>
            <person name="Endo H."/>
            <person name="Kuwata A."/>
            <person name="Ogata H."/>
        </authorList>
    </citation>
    <scope>NUCLEOTIDE SEQUENCE [LARGE SCALE GENOMIC DNA]</scope>
    <source>
        <strain evidence="5">NIES 3700</strain>
    </source>
</reference>
<feature type="region of interest" description="Disordered" evidence="2">
    <location>
        <begin position="20"/>
        <end position="40"/>
    </location>
</feature>
<proteinExistence type="inferred from homology"/>
<dbReference type="Proteomes" id="UP001165122">
    <property type="component" value="Unassembled WGS sequence"/>
</dbReference>
<comment type="caution">
    <text evidence="4">The sequence shown here is derived from an EMBL/GenBank/DDBJ whole genome shotgun (WGS) entry which is preliminary data.</text>
</comment>
<organism evidence="4 5">
    <name type="scientific">Triparma laevis f. longispina</name>
    <dbReference type="NCBI Taxonomy" id="1714387"/>
    <lineage>
        <taxon>Eukaryota</taxon>
        <taxon>Sar</taxon>
        <taxon>Stramenopiles</taxon>
        <taxon>Ochrophyta</taxon>
        <taxon>Bolidophyceae</taxon>
        <taxon>Parmales</taxon>
        <taxon>Triparmaceae</taxon>
        <taxon>Triparma</taxon>
    </lineage>
</organism>
<dbReference type="Gene3D" id="3.30.70.1660">
    <property type="match status" value="1"/>
</dbReference>
<name>A0A9W7E9M1_9STRA</name>
<dbReference type="Pfam" id="PF03462">
    <property type="entry name" value="PCRF"/>
    <property type="match status" value="1"/>
</dbReference>
<comment type="similarity">
    <text evidence="1">Belongs to the prokaryotic/mitochondrial release factor family.</text>
</comment>
<evidence type="ECO:0000313" key="5">
    <source>
        <dbReference type="Proteomes" id="UP001165122"/>
    </source>
</evidence>